<dbReference type="RefSeq" id="WP_344804482.1">
    <property type="nucleotide sequence ID" value="NZ_BAABBO010000007.1"/>
</dbReference>
<dbReference type="InterPro" id="IPR012902">
    <property type="entry name" value="N_methyl_site"/>
</dbReference>
<organism evidence="2 3">
    <name type="scientific">Allohahella marinimesophila</name>
    <dbReference type="NCBI Taxonomy" id="1054972"/>
    <lineage>
        <taxon>Bacteria</taxon>
        <taxon>Pseudomonadati</taxon>
        <taxon>Pseudomonadota</taxon>
        <taxon>Gammaproteobacteria</taxon>
        <taxon>Oceanospirillales</taxon>
        <taxon>Hahellaceae</taxon>
        <taxon>Allohahella</taxon>
    </lineage>
</organism>
<reference evidence="3" key="1">
    <citation type="journal article" date="2019" name="Int. J. Syst. Evol. Microbiol.">
        <title>The Global Catalogue of Microorganisms (GCM) 10K type strain sequencing project: providing services to taxonomists for standard genome sequencing and annotation.</title>
        <authorList>
            <consortium name="The Broad Institute Genomics Platform"/>
            <consortium name="The Broad Institute Genome Sequencing Center for Infectious Disease"/>
            <person name="Wu L."/>
            <person name="Ma J."/>
        </authorList>
    </citation>
    <scope>NUCLEOTIDE SEQUENCE [LARGE SCALE GENOMIC DNA]</scope>
    <source>
        <strain evidence="3">JCM 17555</strain>
    </source>
</reference>
<dbReference type="Pfam" id="PF07963">
    <property type="entry name" value="N_methyl"/>
    <property type="match status" value="1"/>
</dbReference>
<keyword evidence="3" id="KW-1185">Reference proteome</keyword>
<evidence type="ECO:0000256" key="1">
    <source>
        <dbReference type="SAM" id="Phobius"/>
    </source>
</evidence>
<gene>
    <name evidence="2" type="ORF">GCM10022278_12870</name>
</gene>
<accession>A0ABP7NWU3</accession>
<keyword evidence="1" id="KW-1133">Transmembrane helix</keyword>
<evidence type="ECO:0000313" key="2">
    <source>
        <dbReference type="EMBL" id="GAA3955726.1"/>
    </source>
</evidence>
<name>A0ABP7NWU3_9GAMM</name>
<comment type="caution">
    <text evidence="2">The sequence shown here is derived from an EMBL/GenBank/DDBJ whole genome shotgun (WGS) entry which is preliminary data.</text>
</comment>
<evidence type="ECO:0000313" key="3">
    <source>
        <dbReference type="Proteomes" id="UP001501337"/>
    </source>
</evidence>
<keyword evidence="1" id="KW-0472">Membrane</keyword>
<dbReference type="EMBL" id="BAABBO010000007">
    <property type="protein sequence ID" value="GAA3955726.1"/>
    <property type="molecule type" value="Genomic_DNA"/>
</dbReference>
<proteinExistence type="predicted"/>
<sequence length="263" mass="28270">MRQHATRSQRGFSLTELIMVIVILGVLGVGITSFITRSVGGYIDTGERQRMATAGLVAAEKLTRDLRGALPNSVRTNSSNSCVEFIPIYTASTYIDIPVDLPGTTIRAVSDQRGAAVSGRMAVYPINTAQLYTPSATGALTQATATLPPGNGAIDVTLSAAHRFPLQSPTRRFYIVGTPEAYCQTGTSIHRYSNYDFNPGTGSLPPSGADVALLINQVQANSARFDYSPASLVRNAVVNFRFRLFEGNEQLVVEQEAAIRNLP</sequence>
<keyword evidence="1" id="KW-0812">Transmembrane</keyword>
<protein>
    <submittedName>
        <fullName evidence="2">Type II secretion system protein</fullName>
    </submittedName>
</protein>
<dbReference type="Proteomes" id="UP001501337">
    <property type="component" value="Unassembled WGS sequence"/>
</dbReference>
<feature type="transmembrane region" description="Helical" evidence="1">
    <location>
        <begin position="12"/>
        <end position="35"/>
    </location>
</feature>
<dbReference type="NCBIfam" id="TIGR02532">
    <property type="entry name" value="IV_pilin_GFxxxE"/>
    <property type="match status" value="1"/>
</dbReference>